<proteinExistence type="predicted"/>
<dbReference type="AlphaFoldDB" id="A0A645CKG9"/>
<organism evidence="2">
    <name type="scientific">bioreactor metagenome</name>
    <dbReference type="NCBI Taxonomy" id="1076179"/>
    <lineage>
        <taxon>unclassified sequences</taxon>
        <taxon>metagenomes</taxon>
        <taxon>ecological metagenomes</taxon>
    </lineage>
</organism>
<evidence type="ECO:0000259" key="1">
    <source>
        <dbReference type="Pfam" id="PF16344"/>
    </source>
</evidence>
<dbReference type="InterPro" id="IPR012373">
    <property type="entry name" value="Ferrdict_sens_TM"/>
</dbReference>
<dbReference type="PANTHER" id="PTHR30273">
    <property type="entry name" value="PERIPLASMIC SIGNAL SENSOR AND SIGMA FACTOR ACTIVATOR FECR-RELATED"/>
    <property type="match status" value="1"/>
</dbReference>
<gene>
    <name evidence="2" type="ORF">SDC9_124426</name>
</gene>
<feature type="domain" description="Protein FecR C-terminal" evidence="1">
    <location>
        <begin position="80"/>
        <end position="147"/>
    </location>
</feature>
<protein>
    <recommendedName>
        <fullName evidence="1">Protein FecR C-terminal domain-containing protein</fullName>
    </recommendedName>
</protein>
<dbReference type="EMBL" id="VSSQ01027932">
    <property type="protein sequence ID" value="MPM77423.1"/>
    <property type="molecule type" value="Genomic_DNA"/>
</dbReference>
<dbReference type="InterPro" id="IPR032508">
    <property type="entry name" value="FecR_C"/>
</dbReference>
<accession>A0A645CKG9</accession>
<sequence>MHAQNTSVEVLGTAFNVNAYSESETIQVVLDEGKTSFQVQQSKYPMSPGQQIEYNKTTGKTSLYNLSKPSNVLLWRKNVLYFYDTPLAEVIKTVERKYNVHFHVQSPEALNFSYTLTTKQLHLEDLLNELQKIAPVKFQYKGDNVFVSI</sequence>
<dbReference type="Pfam" id="PF16344">
    <property type="entry name" value="FecR_C"/>
    <property type="match status" value="1"/>
</dbReference>
<evidence type="ECO:0000313" key="2">
    <source>
        <dbReference type="EMBL" id="MPM77423.1"/>
    </source>
</evidence>
<reference evidence="2" key="1">
    <citation type="submission" date="2019-08" db="EMBL/GenBank/DDBJ databases">
        <authorList>
            <person name="Kucharzyk K."/>
            <person name="Murdoch R.W."/>
            <person name="Higgins S."/>
            <person name="Loffler F."/>
        </authorList>
    </citation>
    <scope>NUCLEOTIDE SEQUENCE</scope>
</reference>
<comment type="caution">
    <text evidence="2">The sequence shown here is derived from an EMBL/GenBank/DDBJ whole genome shotgun (WGS) entry which is preliminary data.</text>
</comment>
<dbReference type="Gene3D" id="2.60.120.1440">
    <property type="match status" value="1"/>
</dbReference>
<name>A0A645CKG9_9ZZZZ</name>
<dbReference type="Gene3D" id="3.55.50.30">
    <property type="match status" value="1"/>
</dbReference>
<dbReference type="GO" id="GO:0016989">
    <property type="term" value="F:sigma factor antagonist activity"/>
    <property type="evidence" value="ECO:0007669"/>
    <property type="project" value="TreeGrafter"/>
</dbReference>
<dbReference type="PANTHER" id="PTHR30273:SF2">
    <property type="entry name" value="PROTEIN FECR"/>
    <property type="match status" value="1"/>
</dbReference>